<dbReference type="EMBL" id="CP116805">
    <property type="protein sequence ID" value="WCL53239.1"/>
    <property type="molecule type" value="Genomic_DNA"/>
</dbReference>
<dbReference type="SUPFAM" id="SSF50475">
    <property type="entry name" value="FMN-binding split barrel"/>
    <property type="match status" value="1"/>
</dbReference>
<evidence type="ECO:0000256" key="1">
    <source>
        <dbReference type="ARBA" id="ARBA00023002"/>
    </source>
</evidence>
<accession>A0AAE9XL89</accession>
<gene>
    <name evidence="3" type="ORF">PH603_11905</name>
</gene>
<dbReference type="PANTHER" id="PTHR30466:SF1">
    <property type="entry name" value="FMN REDUCTASE (NADH) RUTF"/>
    <property type="match status" value="1"/>
</dbReference>
<dbReference type="GO" id="GO:0010181">
    <property type="term" value="F:FMN binding"/>
    <property type="evidence" value="ECO:0007669"/>
    <property type="project" value="InterPro"/>
</dbReference>
<sequence>MRVTENLFRKGMRRLGGAVTIVTAADGKDRWAGLTATAVTSLSAEPPRLLACINRQGGTYDIISRGRTLCINVLGASHLELAKRFAGMSGEPECDRFERGLWAPLVTGAPALKGALATFDCTVDNILDVGSHGIVIGQVQGIEAEGEQFEDPLAYIDGTWSTLTPL</sequence>
<evidence type="ECO:0000313" key="3">
    <source>
        <dbReference type="EMBL" id="WCL53239.1"/>
    </source>
</evidence>
<dbReference type="GO" id="GO:0042602">
    <property type="term" value="F:riboflavin reductase (NADPH) activity"/>
    <property type="evidence" value="ECO:0007669"/>
    <property type="project" value="TreeGrafter"/>
</dbReference>
<dbReference type="Proteomes" id="UP001217500">
    <property type="component" value="Chromosome"/>
</dbReference>
<dbReference type="RefSeq" id="WP_289502751.1">
    <property type="nucleotide sequence ID" value="NZ_CP116805.1"/>
</dbReference>
<dbReference type="InterPro" id="IPR012349">
    <property type="entry name" value="Split_barrel_FMN-bd"/>
</dbReference>
<dbReference type="Gene3D" id="2.30.110.10">
    <property type="entry name" value="Electron Transport, Fmn-binding Protein, Chain A"/>
    <property type="match status" value="1"/>
</dbReference>
<name>A0AAE9XL89_9PROT</name>
<reference evidence="3" key="1">
    <citation type="submission" date="2023-01" db="EMBL/GenBank/DDBJ databases">
        <title>The genome sequence of Kordiimonadaceae bacterium 6D33.</title>
        <authorList>
            <person name="Liu Y."/>
        </authorList>
    </citation>
    <scope>NUCLEOTIDE SEQUENCE</scope>
    <source>
        <strain evidence="3">6D33</strain>
    </source>
</reference>
<evidence type="ECO:0000313" key="4">
    <source>
        <dbReference type="Proteomes" id="UP001217500"/>
    </source>
</evidence>
<dbReference type="PANTHER" id="PTHR30466">
    <property type="entry name" value="FLAVIN REDUCTASE"/>
    <property type="match status" value="1"/>
</dbReference>
<feature type="domain" description="Flavin reductase like" evidence="2">
    <location>
        <begin position="12"/>
        <end position="162"/>
    </location>
</feature>
<dbReference type="SMART" id="SM00903">
    <property type="entry name" value="Flavin_Reduct"/>
    <property type="match status" value="1"/>
</dbReference>
<keyword evidence="4" id="KW-1185">Reference proteome</keyword>
<keyword evidence="1" id="KW-0560">Oxidoreductase</keyword>
<organism evidence="3 4">
    <name type="scientific">Gimibacter soli</name>
    <dbReference type="NCBI Taxonomy" id="3024400"/>
    <lineage>
        <taxon>Bacteria</taxon>
        <taxon>Pseudomonadati</taxon>
        <taxon>Pseudomonadota</taxon>
        <taxon>Alphaproteobacteria</taxon>
        <taxon>Kordiimonadales</taxon>
        <taxon>Temperatibacteraceae</taxon>
        <taxon>Gimibacter</taxon>
    </lineage>
</organism>
<dbReference type="KEGG" id="gso:PH603_11905"/>
<dbReference type="InterPro" id="IPR002563">
    <property type="entry name" value="Flavin_Rdtase-like_dom"/>
</dbReference>
<dbReference type="AlphaFoldDB" id="A0AAE9XL89"/>
<proteinExistence type="predicted"/>
<dbReference type="Pfam" id="PF01613">
    <property type="entry name" value="Flavin_Reduct"/>
    <property type="match status" value="1"/>
</dbReference>
<dbReference type="InterPro" id="IPR050268">
    <property type="entry name" value="NADH-dep_flavin_reductase"/>
</dbReference>
<evidence type="ECO:0000259" key="2">
    <source>
        <dbReference type="SMART" id="SM00903"/>
    </source>
</evidence>
<protein>
    <submittedName>
        <fullName evidence="3">Flavin reductase family protein</fullName>
    </submittedName>
</protein>